<protein>
    <submittedName>
        <fullName evidence="2">Uncharacterized protein</fullName>
    </submittedName>
</protein>
<evidence type="ECO:0000313" key="2">
    <source>
        <dbReference type="EMBL" id="KAF6204607.1"/>
    </source>
</evidence>
<feature type="transmembrane region" description="Helical" evidence="1">
    <location>
        <begin position="50"/>
        <end position="70"/>
    </location>
</feature>
<gene>
    <name evidence="2" type="ORF">GE061_018767</name>
</gene>
<keyword evidence="1" id="KW-0472">Membrane</keyword>
<evidence type="ECO:0000256" key="1">
    <source>
        <dbReference type="SAM" id="Phobius"/>
    </source>
</evidence>
<comment type="caution">
    <text evidence="2">The sequence shown here is derived from an EMBL/GenBank/DDBJ whole genome shotgun (WGS) entry which is preliminary data.</text>
</comment>
<accession>A0A8S9X6J4</accession>
<keyword evidence="1" id="KW-0812">Transmembrane</keyword>
<keyword evidence="3" id="KW-1185">Reference proteome</keyword>
<evidence type="ECO:0000313" key="3">
    <source>
        <dbReference type="Proteomes" id="UP000466442"/>
    </source>
</evidence>
<organism evidence="2 3">
    <name type="scientific">Apolygus lucorum</name>
    <name type="common">Small green plant bug</name>
    <name type="synonym">Lygocoris lucorum</name>
    <dbReference type="NCBI Taxonomy" id="248454"/>
    <lineage>
        <taxon>Eukaryota</taxon>
        <taxon>Metazoa</taxon>
        <taxon>Ecdysozoa</taxon>
        <taxon>Arthropoda</taxon>
        <taxon>Hexapoda</taxon>
        <taxon>Insecta</taxon>
        <taxon>Pterygota</taxon>
        <taxon>Neoptera</taxon>
        <taxon>Paraneoptera</taxon>
        <taxon>Hemiptera</taxon>
        <taxon>Heteroptera</taxon>
        <taxon>Panheteroptera</taxon>
        <taxon>Cimicomorpha</taxon>
        <taxon>Miridae</taxon>
        <taxon>Mirini</taxon>
        <taxon>Apolygus</taxon>
    </lineage>
</organism>
<keyword evidence="1" id="KW-1133">Transmembrane helix</keyword>
<proteinExistence type="predicted"/>
<name>A0A8S9X6J4_APOLU</name>
<dbReference type="Proteomes" id="UP000466442">
    <property type="component" value="Linkage Group LG9"/>
</dbReference>
<reference evidence="2" key="1">
    <citation type="journal article" date="2021" name="Mol. Ecol. Resour.">
        <title>Apolygus lucorum genome provides insights into omnivorousness and mesophyll feeding.</title>
        <authorList>
            <person name="Liu Y."/>
            <person name="Liu H."/>
            <person name="Wang H."/>
            <person name="Huang T."/>
            <person name="Liu B."/>
            <person name="Yang B."/>
            <person name="Yin L."/>
            <person name="Li B."/>
            <person name="Zhang Y."/>
            <person name="Zhang S."/>
            <person name="Jiang F."/>
            <person name="Zhang X."/>
            <person name="Ren Y."/>
            <person name="Wang B."/>
            <person name="Wang S."/>
            <person name="Lu Y."/>
            <person name="Wu K."/>
            <person name="Fan W."/>
            <person name="Wang G."/>
        </authorList>
    </citation>
    <scope>NUCLEOTIDE SEQUENCE</scope>
    <source>
        <strain evidence="2">12Hb</strain>
    </source>
</reference>
<dbReference type="AlphaFoldDB" id="A0A8S9X6J4"/>
<dbReference type="EMBL" id="WIXP02000009">
    <property type="protein sequence ID" value="KAF6204607.1"/>
    <property type="molecule type" value="Genomic_DNA"/>
</dbReference>
<sequence>MYYKLLININMRYHYLPFYNKSSRNAVATSRIRTSPSAPAFKHCYKRKILVLKGLSHVLSINIYMVGFGIRELATSRVRSTIQLG</sequence>